<dbReference type="Proteomes" id="UP000242715">
    <property type="component" value="Unassembled WGS sequence"/>
</dbReference>
<keyword evidence="2" id="KW-1185">Reference proteome</keyword>
<dbReference type="OrthoDB" id="1699318at2759"/>
<organism evidence="1 2">
    <name type="scientific">Trifolium subterraneum</name>
    <name type="common">Subterranean clover</name>
    <dbReference type="NCBI Taxonomy" id="3900"/>
    <lineage>
        <taxon>Eukaryota</taxon>
        <taxon>Viridiplantae</taxon>
        <taxon>Streptophyta</taxon>
        <taxon>Embryophyta</taxon>
        <taxon>Tracheophyta</taxon>
        <taxon>Spermatophyta</taxon>
        <taxon>Magnoliopsida</taxon>
        <taxon>eudicotyledons</taxon>
        <taxon>Gunneridae</taxon>
        <taxon>Pentapetalae</taxon>
        <taxon>rosids</taxon>
        <taxon>fabids</taxon>
        <taxon>Fabales</taxon>
        <taxon>Fabaceae</taxon>
        <taxon>Papilionoideae</taxon>
        <taxon>50 kb inversion clade</taxon>
        <taxon>NPAAA clade</taxon>
        <taxon>Hologalegina</taxon>
        <taxon>IRL clade</taxon>
        <taxon>Trifolieae</taxon>
        <taxon>Trifolium</taxon>
    </lineage>
</organism>
<reference evidence="2" key="1">
    <citation type="journal article" date="2017" name="Front. Plant Sci.">
        <title>Climate Clever Clovers: New Paradigm to Reduce the Environmental Footprint of Ruminants by Breeding Low Methanogenic Forages Utilizing Haplotype Variation.</title>
        <authorList>
            <person name="Kaur P."/>
            <person name="Appels R."/>
            <person name="Bayer P.E."/>
            <person name="Keeble-Gagnere G."/>
            <person name="Wang J."/>
            <person name="Hirakawa H."/>
            <person name="Shirasawa K."/>
            <person name="Vercoe P."/>
            <person name="Stefanova K."/>
            <person name="Durmic Z."/>
            <person name="Nichols P."/>
            <person name="Revell C."/>
            <person name="Isobe S.N."/>
            <person name="Edwards D."/>
            <person name="Erskine W."/>
        </authorList>
    </citation>
    <scope>NUCLEOTIDE SEQUENCE [LARGE SCALE GENOMIC DNA]</scope>
    <source>
        <strain evidence="2">cv. Daliak</strain>
    </source>
</reference>
<protein>
    <submittedName>
        <fullName evidence="1">Uncharacterized protein</fullName>
    </submittedName>
</protein>
<accession>A0A2Z6MYG6</accession>
<name>A0A2Z6MYG6_TRISU</name>
<dbReference type="EMBL" id="DF973380">
    <property type="protein sequence ID" value="GAU28770.1"/>
    <property type="molecule type" value="Genomic_DNA"/>
</dbReference>
<evidence type="ECO:0000313" key="1">
    <source>
        <dbReference type="EMBL" id="GAU28770.1"/>
    </source>
</evidence>
<dbReference type="AlphaFoldDB" id="A0A2Z6MYG6"/>
<sequence>MVDSATSSASATQPKFHSAFAISNVKIVIPITLDNDSSLYLSWSAMFQVQARVQNVLDHIIAPTDEKEKQTAEETKKNDPSLWNRLDFKLVFKTCLIISSLQLMKKKNKQQKKPRKTIQVSGTVSTSSFYSGCMPP</sequence>
<gene>
    <name evidence="1" type="ORF">TSUD_357550</name>
</gene>
<proteinExistence type="predicted"/>
<evidence type="ECO:0000313" key="2">
    <source>
        <dbReference type="Proteomes" id="UP000242715"/>
    </source>
</evidence>